<dbReference type="InterPro" id="IPR006450">
    <property type="entry name" value="Phage_HK97_gp6-like"/>
</dbReference>
<dbReference type="InterPro" id="IPR021146">
    <property type="entry name" value="Phage_gp6-like_head-tail"/>
</dbReference>
<reference evidence="2" key="1">
    <citation type="submission" date="2017-02" db="EMBL/GenBank/DDBJ databases">
        <authorList>
            <person name="Varghese N."/>
            <person name="Submissions S."/>
        </authorList>
    </citation>
    <scope>NUCLEOTIDE SEQUENCE [LARGE SCALE GENOMIC DNA]</scope>
    <source>
        <strain evidence="2">DSM 24967</strain>
    </source>
</reference>
<evidence type="ECO:0000313" key="1">
    <source>
        <dbReference type="EMBL" id="SKB43505.1"/>
    </source>
</evidence>
<dbReference type="Pfam" id="PF05135">
    <property type="entry name" value="Phage_connect_1"/>
    <property type="match status" value="1"/>
</dbReference>
<dbReference type="Gene3D" id="1.10.3230.30">
    <property type="entry name" value="Phage gp6-like head-tail connector protein"/>
    <property type="match status" value="1"/>
</dbReference>
<organism evidence="1 2">
    <name type="scientific">Parabacteroides chartae</name>
    <dbReference type="NCBI Taxonomy" id="1037355"/>
    <lineage>
        <taxon>Bacteria</taxon>
        <taxon>Pseudomonadati</taxon>
        <taxon>Bacteroidota</taxon>
        <taxon>Bacteroidia</taxon>
        <taxon>Bacteroidales</taxon>
        <taxon>Tannerellaceae</taxon>
        <taxon>Parabacteroides</taxon>
    </lineage>
</organism>
<proteinExistence type="predicted"/>
<keyword evidence="2" id="KW-1185">Reference proteome</keyword>
<name>A0A1T5B8L1_9BACT</name>
<dbReference type="CDD" id="cd08054">
    <property type="entry name" value="gp6"/>
    <property type="match status" value="1"/>
</dbReference>
<evidence type="ECO:0000313" key="2">
    <source>
        <dbReference type="Proteomes" id="UP000190852"/>
    </source>
</evidence>
<dbReference type="NCBIfam" id="TIGR01560">
    <property type="entry name" value="put_DNA_pack"/>
    <property type="match status" value="1"/>
</dbReference>
<protein>
    <submittedName>
        <fullName evidence="1">Uncharacterized phage protein (Possible DNA packaging)</fullName>
    </submittedName>
</protein>
<gene>
    <name evidence="1" type="ORF">SAMN05660349_01145</name>
</gene>
<accession>A0A1T5B8L1</accession>
<dbReference type="AlphaFoldDB" id="A0A1T5B8L1"/>
<dbReference type="Proteomes" id="UP000190852">
    <property type="component" value="Unassembled WGS sequence"/>
</dbReference>
<dbReference type="RefSeq" id="WP_079682782.1">
    <property type="nucleotide sequence ID" value="NZ_FUYQ01000006.1"/>
</dbReference>
<sequence>MYITLSEAKQHLIIDSSFTADDEYILALIDVAEDAVSIHLNIALENLTVDGVIPPAVKAAMLLLVGNLYANREPVSYASVNKVPYTFDYLLSLYKNYSIL</sequence>
<dbReference type="EMBL" id="FUYQ01000006">
    <property type="protein sequence ID" value="SKB43505.1"/>
    <property type="molecule type" value="Genomic_DNA"/>
</dbReference>